<evidence type="ECO:0000256" key="4">
    <source>
        <dbReference type="ARBA" id="ARBA00022438"/>
    </source>
</evidence>
<comment type="catalytic activity">
    <reaction evidence="1 8">
        <text>Release of an N-terminal amino acid, Xaa-|-Yaa-, in which Xaa is preferably Leu, but may be other amino acids including Pro although not Arg or Lys, and Yaa may be Pro. Amino acid amides and methyl esters are also readily hydrolyzed, but rates on arylamides are exceedingly low.</text>
        <dbReference type="EC" id="3.4.11.1"/>
    </reaction>
</comment>
<feature type="binding site" evidence="8">
    <location>
        <position position="277"/>
    </location>
    <ligand>
        <name>Mn(2+)</name>
        <dbReference type="ChEBI" id="CHEBI:29035"/>
        <label>2</label>
    </ligand>
</feature>
<dbReference type="NCBIfam" id="NF002073">
    <property type="entry name" value="PRK00913.1-2"/>
    <property type="match status" value="1"/>
</dbReference>
<dbReference type="EC" id="3.4.11.1" evidence="8"/>
<comment type="function">
    <text evidence="7 8">Presumably involved in the processing and regular turnover of intracellular proteins. Catalyzes the removal of unsubstituted N-terminal amino acids from various peptides.</text>
</comment>
<evidence type="ECO:0000256" key="3">
    <source>
        <dbReference type="ARBA" id="ARBA00009528"/>
    </source>
</evidence>
<feature type="active site" evidence="8">
    <location>
        <position position="266"/>
    </location>
</feature>
<keyword evidence="8" id="KW-0479">Metal-binding</keyword>
<comment type="subcellular location">
    <subcellularLocation>
        <location evidence="8">Cytoplasm</location>
    </subcellularLocation>
</comment>
<dbReference type="Gene3D" id="3.40.630.10">
    <property type="entry name" value="Zn peptidases"/>
    <property type="match status" value="1"/>
</dbReference>
<dbReference type="InterPro" id="IPR043472">
    <property type="entry name" value="Macro_dom-like"/>
</dbReference>
<evidence type="ECO:0000256" key="5">
    <source>
        <dbReference type="ARBA" id="ARBA00022670"/>
    </source>
</evidence>
<reference evidence="11" key="1">
    <citation type="journal article" date="2019" name="Int. J. Syst. Evol. Microbiol.">
        <title>The Global Catalogue of Microorganisms (GCM) 10K type strain sequencing project: providing services to taxonomists for standard genome sequencing and annotation.</title>
        <authorList>
            <consortium name="The Broad Institute Genomics Platform"/>
            <consortium name="The Broad Institute Genome Sequencing Center for Infectious Disease"/>
            <person name="Wu L."/>
            <person name="Ma J."/>
        </authorList>
    </citation>
    <scope>NUCLEOTIDE SEQUENCE [LARGE SCALE GENOMIC DNA]</scope>
    <source>
        <strain evidence="11">KLKA75</strain>
    </source>
</reference>
<feature type="binding site" evidence="8">
    <location>
        <position position="254"/>
    </location>
    <ligand>
        <name>Mn(2+)</name>
        <dbReference type="ChEBI" id="CHEBI:29035"/>
        <label>2</label>
    </ligand>
</feature>
<comment type="caution">
    <text evidence="10">The sequence shown here is derived from an EMBL/GenBank/DDBJ whole genome shotgun (WGS) entry which is preliminary data.</text>
</comment>
<feature type="domain" description="Cytosol aminopeptidase" evidence="9">
    <location>
        <begin position="334"/>
        <end position="341"/>
    </location>
</feature>
<feature type="active site" evidence="8">
    <location>
        <position position="340"/>
    </location>
</feature>
<dbReference type="PROSITE" id="PS00631">
    <property type="entry name" value="CYTOSOL_AP"/>
    <property type="match status" value="1"/>
</dbReference>
<dbReference type="Pfam" id="PF00883">
    <property type="entry name" value="Peptidase_M17"/>
    <property type="match status" value="1"/>
</dbReference>
<keyword evidence="11" id="KW-1185">Reference proteome</keyword>
<dbReference type="EMBL" id="JBHSIT010000001">
    <property type="protein sequence ID" value="MFC4905756.1"/>
    <property type="molecule type" value="Genomic_DNA"/>
</dbReference>
<feature type="binding site" evidence="8">
    <location>
        <position position="338"/>
    </location>
    <ligand>
        <name>Mn(2+)</name>
        <dbReference type="ChEBI" id="CHEBI:29035"/>
        <label>2</label>
    </ligand>
</feature>
<protein>
    <recommendedName>
        <fullName evidence="8">Probable cytosol aminopeptidase</fullName>
        <ecNumber evidence="8">3.4.11.1</ecNumber>
    </recommendedName>
    <alternativeName>
        <fullName evidence="8">Leucine aminopeptidase</fullName>
        <shortName evidence="8">LAP</shortName>
        <ecNumber evidence="8">3.4.11.10</ecNumber>
    </alternativeName>
    <alternativeName>
        <fullName evidence="8">Leucyl aminopeptidase</fullName>
    </alternativeName>
</protein>
<comment type="catalytic activity">
    <reaction evidence="2 8">
        <text>Release of an N-terminal amino acid, preferentially leucine, but not glutamic or aspartic acids.</text>
        <dbReference type="EC" id="3.4.11.10"/>
    </reaction>
</comment>
<accession>A0ABV9TQC3</accession>
<organism evidence="10 11">
    <name type="scientific">Actinomadura gamaensis</name>
    <dbReference type="NCBI Taxonomy" id="1763541"/>
    <lineage>
        <taxon>Bacteria</taxon>
        <taxon>Bacillati</taxon>
        <taxon>Actinomycetota</taxon>
        <taxon>Actinomycetes</taxon>
        <taxon>Streptosporangiales</taxon>
        <taxon>Thermomonosporaceae</taxon>
        <taxon>Actinomadura</taxon>
    </lineage>
</organism>
<evidence type="ECO:0000256" key="7">
    <source>
        <dbReference type="ARBA" id="ARBA00049972"/>
    </source>
</evidence>
<evidence type="ECO:0000259" key="9">
    <source>
        <dbReference type="PROSITE" id="PS00631"/>
    </source>
</evidence>
<keyword evidence="4 8" id="KW-0031">Aminopeptidase</keyword>
<keyword evidence="5 8" id="KW-0645">Protease</keyword>
<dbReference type="InterPro" id="IPR000819">
    <property type="entry name" value="Peptidase_M17_C"/>
</dbReference>
<dbReference type="InterPro" id="IPR011356">
    <property type="entry name" value="Leucine_aapep/pepB"/>
</dbReference>
<dbReference type="CDD" id="cd00433">
    <property type="entry name" value="Peptidase_M17"/>
    <property type="match status" value="1"/>
</dbReference>
<dbReference type="InterPro" id="IPR023042">
    <property type="entry name" value="Peptidase_M17_leu_NH2_pept"/>
</dbReference>
<dbReference type="RefSeq" id="WP_378251498.1">
    <property type="nucleotide sequence ID" value="NZ_JBHSIT010000001.1"/>
</dbReference>
<evidence type="ECO:0000313" key="10">
    <source>
        <dbReference type="EMBL" id="MFC4905756.1"/>
    </source>
</evidence>
<comment type="cofactor">
    <cofactor evidence="8">
        <name>Mn(2+)</name>
        <dbReference type="ChEBI" id="CHEBI:29035"/>
    </cofactor>
    <text evidence="8">Binds 2 manganese ions per subunit.</text>
</comment>
<proteinExistence type="inferred from homology"/>
<keyword evidence="8" id="KW-0963">Cytoplasm</keyword>
<feature type="binding site" evidence="8">
    <location>
        <position position="336"/>
    </location>
    <ligand>
        <name>Mn(2+)</name>
        <dbReference type="ChEBI" id="CHEBI:29035"/>
        <label>1</label>
    </ligand>
</feature>
<dbReference type="Proteomes" id="UP001595872">
    <property type="component" value="Unassembled WGS sequence"/>
</dbReference>
<dbReference type="SUPFAM" id="SSF52949">
    <property type="entry name" value="Macro domain-like"/>
    <property type="match status" value="1"/>
</dbReference>
<name>A0ABV9TQC3_9ACTN</name>
<gene>
    <name evidence="8" type="primary">pepA</name>
    <name evidence="10" type="ORF">ACFPCY_00355</name>
</gene>
<dbReference type="GO" id="GO:0004177">
    <property type="term" value="F:aminopeptidase activity"/>
    <property type="evidence" value="ECO:0007669"/>
    <property type="project" value="UniProtKB-KW"/>
</dbReference>
<keyword evidence="6 8" id="KW-0378">Hydrolase</keyword>
<dbReference type="PANTHER" id="PTHR11963:SF23">
    <property type="entry name" value="CYTOSOL AMINOPEPTIDASE"/>
    <property type="match status" value="1"/>
</dbReference>
<evidence type="ECO:0000256" key="8">
    <source>
        <dbReference type="HAMAP-Rule" id="MF_00181"/>
    </source>
</evidence>
<feature type="binding site" evidence="8">
    <location>
        <position position="338"/>
    </location>
    <ligand>
        <name>Mn(2+)</name>
        <dbReference type="ChEBI" id="CHEBI:29035"/>
        <label>1</label>
    </ligand>
</feature>
<dbReference type="PRINTS" id="PR00481">
    <property type="entry name" value="LAMNOPPTDASE"/>
</dbReference>
<sequence length="486" mass="50075">MPIQTRVAPAGGTVTQAVTDLGAELAAIPVRQGPVAPAAEIAAALPFALDELLALHGAKGEPGEIVATPVQVGGKVRELLLYGVGDATPADLRKAGAALARRARGRDDLVVGVPEGDLSAFVVGALLASYDFRIGEPAKKGPLGTLTVLTESGPEAAAPQIERGVTLARATALSRDLANTPSSEKTPAWLAERARELAAENGLTVRVRDEKDLADGGFGGLLAVGSGSPLHPPRLIELTYEPDGADRHVVLVGKGITFDSGGLSLKPNDNMKTMKTDMQGGGIVMAVLSALRDLGVRAKVTGLVAAAENMPSGSSMRPSDVITHFGGRTSEVLNTDAEGRLVLADALAYADAELDPDLVVDVATLTGAAKVALGLRHAALFANDDALAAALTEAGAAAGEPLWRLPLVEDYRKGIESDVADVANIERGGFGGGSIMAALFLREFVGDRPWAHLDIAGPARSTGDDLEITKGATGYSTRLLLEWLTA</sequence>
<dbReference type="InterPro" id="IPR008283">
    <property type="entry name" value="Peptidase_M17_N"/>
</dbReference>
<dbReference type="EC" id="3.4.11.10" evidence="8"/>
<evidence type="ECO:0000256" key="6">
    <source>
        <dbReference type="ARBA" id="ARBA00022801"/>
    </source>
</evidence>
<comment type="similarity">
    <text evidence="3 8">Belongs to the peptidase M17 family.</text>
</comment>
<keyword evidence="8" id="KW-0464">Manganese</keyword>
<feature type="binding site" evidence="8">
    <location>
        <position position="259"/>
    </location>
    <ligand>
        <name>Mn(2+)</name>
        <dbReference type="ChEBI" id="CHEBI:29035"/>
        <label>1</label>
    </ligand>
</feature>
<dbReference type="PANTHER" id="PTHR11963">
    <property type="entry name" value="LEUCINE AMINOPEPTIDASE-RELATED"/>
    <property type="match status" value="1"/>
</dbReference>
<dbReference type="Gene3D" id="3.40.220.10">
    <property type="entry name" value="Leucine Aminopeptidase, subunit E, domain 1"/>
    <property type="match status" value="1"/>
</dbReference>
<evidence type="ECO:0000256" key="2">
    <source>
        <dbReference type="ARBA" id="ARBA00000967"/>
    </source>
</evidence>
<dbReference type="Pfam" id="PF02789">
    <property type="entry name" value="Peptidase_M17_N"/>
    <property type="match status" value="1"/>
</dbReference>
<dbReference type="SUPFAM" id="SSF53187">
    <property type="entry name" value="Zn-dependent exopeptidases"/>
    <property type="match status" value="1"/>
</dbReference>
<evidence type="ECO:0000256" key="1">
    <source>
        <dbReference type="ARBA" id="ARBA00000135"/>
    </source>
</evidence>
<feature type="binding site" evidence="8">
    <location>
        <position position="259"/>
    </location>
    <ligand>
        <name>Mn(2+)</name>
        <dbReference type="ChEBI" id="CHEBI:29035"/>
        <label>2</label>
    </ligand>
</feature>
<dbReference type="HAMAP" id="MF_00181">
    <property type="entry name" value="Cytosol_peptidase_M17"/>
    <property type="match status" value="1"/>
</dbReference>
<evidence type="ECO:0000313" key="11">
    <source>
        <dbReference type="Proteomes" id="UP001595872"/>
    </source>
</evidence>